<evidence type="ECO:0000313" key="1">
    <source>
        <dbReference type="Proteomes" id="UP000887565"/>
    </source>
</evidence>
<evidence type="ECO:0000313" key="2">
    <source>
        <dbReference type="WBParaSite" id="nRc.2.0.1.t22721-RA"/>
    </source>
</evidence>
<protein>
    <submittedName>
        <fullName evidence="2">CUB domain-containing protein</fullName>
    </submittedName>
</protein>
<organism evidence="1 2">
    <name type="scientific">Romanomermis culicivorax</name>
    <name type="common">Nematode worm</name>
    <dbReference type="NCBI Taxonomy" id="13658"/>
    <lineage>
        <taxon>Eukaryota</taxon>
        <taxon>Metazoa</taxon>
        <taxon>Ecdysozoa</taxon>
        <taxon>Nematoda</taxon>
        <taxon>Enoplea</taxon>
        <taxon>Dorylaimia</taxon>
        <taxon>Mermithida</taxon>
        <taxon>Mermithoidea</taxon>
        <taxon>Mermithidae</taxon>
        <taxon>Romanomermis</taxon>
    </lineage>
</organism>
<dbReference type="Proteomes" id="UP000887565">
    <property type="component" value="Unplaced"/>
</dbReference>
<dbReference type="AlphaFoldDB" id="A0A915JAM0"/>
<accession>A0A915JAM0</accession>
<sequence>AAYKQKQEVLNNRSLCPSYYQDVFSNGTPIPYDGSNICQIFAVRAYGNYMAIEKITSETHNTTGPWTPDVDHITCTNLQCGANSTNPGDVSFSYIVHFDLGKTFLE</sequence>
<dbReference type="WBParaSite" id="nRc.2.0.1.t22721-RA">
    <property type="protein sequence ID" value="nRc.2.0.1.t22721-RA"/>
    <property type="gene ID" value="nRc.2.0.1.g22721"/>
</dbReference>
<reference evidence="2" key="1">
    <citation type="submission" date="2022-11" db="UniProtKB">
        <authorList>
            <consortium name="WormBaseParasite"/>
        </authorList>
    </citation>
    <scope>IDENTIFICATION</scope>
</reference>
<proteinExistence type="predicted"/>
<name>A0A915JAM0_ROMCU</name>
<keyword evidence="1" id="KW-1185">Reference proteome</keyword>